<organism evidence="1 2">
    <name type="scientific">Cuscuta europaea</name>
    <name type="common">European dodder</name>
    <dbReference type="NCBI Taxonomy" id="41803"/>
    <lineage>
        <taxon>Eukaryota</taxon>
        <taxon>Viridiplantae</taxon>
        <taxon>Streptophyta</taxon>
        <taxon>Embryophyta</taxon>
        <taxon>Tracheophyta</taxon>
        <taxon>Spermatophyta</taxon>
        <taxon>Magnoliopsida</taxon>
        <taxon>eudicotyledons</taxon>
        <taxon>Gunneridae</taxon>
        <taxon>Pentapetalae</taxon>
        <taxon>asterids</taxon>
        <taxon>lamiids</taxon>
        <taxon>Solanales</taxon>
        <taxon>Convolvulaceae</taxon>
        <taxon>Cuscuteae</taxon>
        <taxon>Cuscuta</taxon>
        <taxon>Cuscuta subgen. Cuscuta</taxon>
    </lineage>
</organism>
<proteinExistence type="predicted"/>
<evidence type="ECO:0000313" key="1">
    <source>
        <dbReference type="EMBL" id="CAH9117323.1"/>
    </source>
</evidence>
<dbReference type="Proteomes" id="UP001152484">
    <property type="component" value="Unassembled WGS sequence"/>
</dbReference>
<dbReference type="AlphaFoldDB" id="A0A9P1EM68"/>
<gene>
    <name evidence="1" type="ORF">CEURO_LOCUS21500</name>
</gene>
<reference evidence="1" key="1">
    <citation type="submission" date="2022-07" db="EMBL/GenBank/DDBJ databases">
        <authorList>
            <person name="Macas J."/>
            <person name="Novak P."/>
            <person name="Neumann P."/>
        </authorList>
    </citation>
    <scope>NUCLEOTIDE SEQUENCE</scope>
</reference>
<dbReference type="OrthoDB" id="8963449at2759"/>
<comment type="caution">
    <text evidence="1">The sequence shown here is derived from an EMBL/GenBank/DDBJ whole genome shotgun (WGS) entry which is preliminary data.</text>
</comment>
<sequence>MRGDLNGVVVEVSEVSSGWANFVPEAEVSSGFVPDSEISFGFVPDSEIFFGFVPHSKILPGFVPEAEILPDFIPDSELKLVPVSEIEGGLKGIKQLRSEHLDRRGEASNDSIIDIYLRPIDTTNVGYLLPAYAPADPDHRVQERLDKWVSMWLPRCKK</sequence>
<accession>A0A9P1EM68</accession>
<name>A0A9P1EM68_CUSEU</name>
<evidence type="ECO:0000313" key="2">
    <source>
        <dbReference type="Proteomes" id="UP001152484"/>
    </source>
</evidence>
<protein>
    <submittedName>
        <fullName evidence="1">Uncharacterized protein</fullName>
    </submittedName>
</protein>
<keyword evidence="2" id="KW-1185">Reference proteome</keyword>
<dbReference type="EMBL" id="CAMAPE010000073">
    <property type="protein sequence ID" value="CAH9117323.1"/>
    <property type="molecule type" value="Genomic_DNA"/>
</dbReference>